<dbReference type="Pfam" id="PF00021">
    <property type="entry name" value="UPAR_LY6"/>
    <property type="match status" value="1"/>
</dbReference>
<evidence type="ECO:0000256" key="1">
    <source>
        <dbReference type="ARBA" id="ARBA00004609"/>
    </source>
</evidence>
<evidence type="ECO:0000256" key="8">
    <source>
        <dbReference type="ARBA" id="ARBA00023288"/>
    </source>
</evidence>
<dbReference type="InterPro" id="IPR016054">
    <property type="entry name" value="LY6_UPA_recep-like"/>
</dbReference>
<organism evidence="11 12">
    <name type="scientific">Gasterosteus aculeatus aculeatus</name>
    <name type="common">three-spined stickleback</name>
    <dbReference type="NCBI Taxonomy" id="481459"/>
    <lineage>
        <taxon>Eukaryota</taxon>
        <taxon>Metazoa</taxon>
        <taxon>Chordata</taxon>
        <taxon>Craniata</taxon>
        <taxon>Vertebrata</taxon>
        <taxon>Euteleostomi</taxon>
        <taxon>Actinopterygii</taxon>
        <taxon>Neopterygii</taxon>
        <taxon>Teleostei</taxon>
        <taxon>Neoteleostei</taxon>
        <taxon>Acanthomorphata</taxon>
        <taxon>Eupercaria</taxon>
        <taxon>Perciformes</taxon>
        <taxon>Cottioidei</taxon>
        <taxon>Gasterosteales</taxon>
        <taxon>Gasterosteidae</taxon>
        <taxon>Gasterosteus</taxon>
    </lineage>
</organism>
<evidence type="ECO:0000256" key="5">
    <source>
        <dbReference type="ARBA" id="ARBA00023136"/>
    </source>
</evidence>
<dbReference type="GO" id="GO:0005886">
    <property type="term" value="C:plasma membrane"/>
    <property type="evidence" value="ECO:0007669"/>
    <property type="project" value="UniProtKB-SubCell"/>
</dbReference>
<reference evidence="11" key="3">
    <citation type="submission" date="2025-09" db="UniProtKB">
        <authorList>
            <consortium name="Ensembl"/>
        </authorList>
    </citation>
    <scope>IDENTIFICATION</scope>
</reference>
<dbReference type="InterPro" id="IPR046354">
    <property type="entry name" value="SPACA4/Bouncer"/>
</dbReference>
<keyword evidence="12" id="KW-1185">Reference proteome</keyword>
<name>A0AAQ4PAC1_GASAC</name>
<dbReference type="Proteomes" id="UP000007635">
    <property type="component" value="Chromosome X"/>
</dbReference>
<dbReference type="SUPFAM" id="SSF57302">
    <property type="entry name" value="Snake toxin-like"/>
    <property type="match status" value="1"/>
</dbReference>
<evidence type="ECO:0000256" key="9">
    <source>
        <dbReference type="ARBA" id="ARBA00029446"/>
    </source>
</evidence>
<keyword evidence="8" id="KW-0449">Lipoprotein</keyword>
<reference evidence="11" key="2">
    <citation type="submission" date="2025-08" db="UniProtKB">
        <authorList>
            <consortium name="Ensembl"/>
        </authorList>
    </citation>
    <scope>IDENTIFICATION</scope>
</reference>
<evidence type="ECO:0000256" key="4">
    <source>
        <dbReference type="ARBA" id="ARBA00022729"/>
    </source>
</evidence>
<dbReference type="InterPro" id="IPR045860">
    <property type="entry name" value="Snake_toxin-like_sf"/>
</dbReference>
<dbReference type="AlphaFoldDB" id="A0AAQ4PAC1"/>
<proteinExistence type="inferred from homology"/>
<dbReference type="GeneTree" id="ENSGT00510000049347"/>
<comment type="subcellular location">
    <subcellularLocation>
        <location evidence="1">Cell membrane</location>
        <topology evidence="1">Lipid-anchor</topology>
        <topology evidence="1">GPI-anchor</topology>
    </subcellularLocation>
</comment>
<evidence type="ECO:0000256" key="2">
    <source>
        <dbReference type="ARBA" id="ARBA00022475"/>
    </source>
</evidence>
<evidence type="ECO:0000313" key="12">
    <source>
        <dbReference type="Proteomes" id="UP000007635"/>
    </source>
</evidence>
<evidence type="ECO:0000256" key="7">
    <source>
        <dbReference type="ARBA" id="ARBA00023180"/>
    </source>
</evidence>
<sequence length="168" mass="18127">ILFLYKCLNQVPKKLFVKGQNSSFVFFHDPWLSLSVNPARPLLTATPHHPSVQALQCYECKFGLGDLCATSKVTCKSGEQCFSGVGEAVGFVNIKMKGCLALDKCNKTEDTTFPGFTNATVYKMTRTCCPTDLGTAAPALRGSCGWSLTFATINALFVAQQPGVTGKD</sequence>
<accession>A0AAQ4PAC1</accession>
<keyword evidence="4" id="KW-0732">Signal</keyword>
<evidence type="ECO:0000256" key="3">
    <source>
        <dbReference type="ARBA" id="ARBA00022622"/>
    </source>
</evidence>
<reference evidence="11 12" key="1">
    <citation type="journal article" date="2021" name="G3 (Bethesda)">
        <title>Improved contiguity of the threespine stickleback genome using long-read sequencing.</title>
        <authorList>
            <person name="Nath S."/>
            <person name="Shaw D.E."/>
            <person name="White M.A."/>
        </authorList>
    </citation>
    <scope>NUCLEOTIDE SEQUENCE [LARGE SCALE GENOMIC DNA]</scope>
    <source>
        <strain evidence="11 12">Lake Benthic</strain>
    </source>
</reference>
<keyword evidence="6" id="KW-1015">Disulfide bond</keyword>
<dbReference type="GO" id="GO:0098552">
    <property type="term" value="C:side of membrane"/>
    <property type="evidence" value="ECO:0007669"/>
    <property type="project" value="UniProtKB-KW"/>
</dbReference>
<evidence type="ECO:0000313" key="11">
    <source>
        <dbReference type="Ensembl" id="ENSGACP00000035879.1"/>
    </source>
</evidence>
<dbReference type="PANTHER" id="PTHR47613">
    <property type="entry name" value="SPERM ACROSOME MEMBRANE-ASSOCIATED PROTEIN 4"/>
    <property type="match status" value="1"/>
</dbReference>
<keyword evidence="5" id="KW-0472">Membrane</keyword>
<dbReference type="PANTHER" id="PTHR47613:SF1">
    <property type="entry name" value="SPERM ACROSOME MEMBRANE-ASSOCIATED PROTEIN 4"/>
    <property type="match status" value="1"/>
</dbReference>
<comment type="similarity">
    <text evidence="9">Belongs to the SPACA4/bouncer family.</text>
</comment>
<feature type="domain" description="UPAR/Ly6" evidence="10">
    <location>
        <begin position="53"/>
        <end position="133"/>
    </location>
</feature>
<keyword evidence="3" id="KW-0336">GPI-anchor</keyword>
<dbReference type="Gene3D" id="2.10.60.10">
    <property type="entry name" value="CD59"/>
    <property type="match status" value="1"/>
</dbReference>
<dbReference type="Ensembl" id="ENSGACT00000062887.1">
    <property type="protein sequence ID" value="ENSGACP00000035879.1"/>
    <property type="gene ID" value="ENSGACG00000032077.1"/>
</dbReference>
<protein>
    <submittedName>
        <fullName evidence="11">Lymphocyte antigen-6, epidermis</fullName>
    </submittedName>
</protein>
<keyword evidence="7" id="KW-0325">Glycoprotein</keyword>
<keyword evidence="2" id="KW-1003">Cell membrane</keyword>
<dbReference type="GO" id="GO:0035036">
    <property type="term" value="P:sperm-egg recognition"/>
    <property type="evidence" value="ECO:0007669"/>
    <property type="project" value="TreeGrafter"/>
</dbReference>
<evidence type="ECO:0000256" key="6">
    <source>
        <dbReference type="ARBA" id="ARBA00023157"/>
    </source>
</evidence>
<evidence type="ECO:0000259" key="10">
    <source>
        <dbReference type="Pfam" id="PF00021"/>
    </source>
</evidence>